<dbReference type="Gene3D" id="2.160.20.80">
    <property type="entry name" value="E3 ubiquitin-protein ligase SopA"/>
    <property type="match status" value="1"/>
</dbReference>
<feature type="transmembrane region" description="Helical" evidence="1">
    <location>
        <begin position="193"/>
        <end position="211"/>
    </location>
</feature>
<gene>
    <name evidence="2" type="primary">pipB2</name>
    <name evidence="2" type="ORF">MAA8898_04298</name>
</gene>
<dbReference type="OrthoDB" id="7837851at2"/>
<feature type="transmembrane region" description="Helical" evidence="1">
    <location>
        <begin position="231"/>
        <end position="249"/>
    </location>
</feature>
<evidence type="ECO:0000313" key="3">
    <source>
        <dbReference type="Proteomes" id="UP000207598"/>
    </source>
</evidence>
<dbReference type="PANTHER" id="PTHR14136:SF17">
    <property type="entry name" value="BTB_POZ DOMAIN-CONTAINING PROTEIN KCTD9"/>
    <property type="match status" value="1"/>
</dbReference>
<dbReference type="RefSeq" id="WP_094023048.1">
    <property type="nucleotide sequence ID" value="NZ_FXYF01000016.1"/>
</dbReference>
<dbReference type="InterPro" id="IPR051082">
    <property type="entry name" value="Pentapeptide-BTB/POZ_domain"/>
</dbReference>
<proteinExistence type="predicted"/>
<organism evidence="2 3">
    <name type="scientific">Maliponia aquimaris</name>
    <dbReference type="NCBI Taxonomy" id="1673631"/>
    <lineage>
        <taxon>Bacteria</taxon>
        <taxon>Pseudomonadati</taxon>
        <taxon>Pseudomonadota</taxon>
        <taxon>Alphaproteobacteria</taxon>
        <taxon>Rhodobacterales</taxon>
        <taxon>Paracoccaceae</taxon>
        <taxon>Maliponia</taxon>
    </lineage>
</organism>
<keyword evidence="3" id="KW-1185">Reference proteome</keyword>
<dbReference type="EMBL" id="FXYF01000016">
    <property type="protein sequence ID" value="SMX49447.1"/>
    <property type="molecule type" value="Genomic_DNA"/>
</dbReference>
<protein>
    <submittedName>
        <fullName evidence="2">Secreted effector protein pipB2</fullName>
    </submittedName>
</protein>
<dbReference type="Proteomes" id="UP000207598">
    <property type="component" value="Unassembled WGS sequence"/>
</dbReference>
<feature type="transmembrane region" description="Helical" evidence="1">
    <location>
        <begin position="51"/>
        <end position="70"/>
    </location>
</feature>
<sequence length="652" mass="73405">MSNHLNLRTALARTARKRHLSEAENAAGDAAKAVDQSTVDRIAKLTGMARASWLGLLSFLAFIGITLLGVQDADFFIVERETDLPLVGVSVPTNLFFYVAPLFGALLYVHMHLYLVKLWKALDSLPRDNGSPAEEVIAPWIVSDMVLSRHPGAVHAYPMRTLARVVVFLSIFAFGPFVLAAFWWRSMPKHDELLTVVFCGLPLFVSVLAGVESWRALRRGGAEASHMSRGVAARWIAVLLALSMFGFLTTEGTLGAYAQVNRIRILGEELEFRSVYQRRHAAVVAELGKLDETQLRDRFAGTTDYPNENNLQYLAYRELKRRWWMKTWWPGLLRPAQLAGVSFVETPPDWRPRDEAEQLFRPKWCAGEDIPMLACGPGPLARDDVGEPLPEPEHQAYQRNLWCEELMGTDIPESACLQIFDDLNTRYVAAWKKARKDALAALPQRKLAKADLRRAVLAGARMNRVDLREARMEGAVLQRARMEGAVLALTRMEHADLRWARMEKADLSGAWMEEADLRWARMEGADLRWARMEGAEFWGARIMEALRGGAWITWANLREARMDATTDLTAADVTSAAVRSVDFTTVSLSQDQINGLFGDASVTLPEGIAWPKHWPTWVLPWDGAHAFDTEWRKWQADPQGYRPPPPPDPTED</sequence>
<keyword evidence="1" id="KW-0812">Transmembrane</keyword>
<feature type="transmembrane region" description="Helical" evidence="1">
    <location>
        <begin position="95"/>
        <end position="116"/>
    </location>
</feature>
<feature type="transmembrane region" description="Helical" evidence="1">
    <location>
        <begin position="165"/>
        <end position="187"/>
    </location>
</feature>
<keyword evidence="1" id="KW-0472">Membrane</keyword>
<dbReference type="PANTHER" id="PTHR14136">
    <property type="entry name" value="BTB_POZ DOMAIN-CONTAINING PROTEIN KCTD9"/>
    <property type="match status" value="1"/>
</dbReference>
<dbReference type="InterPro" id="IPR001646">
    <property type="entry name" value="5peptide_repeat"/>
</dbReference>
<dbReference type="AlphaFoldDB" id="A0A238L391"/>
<evidence type="ECO:0000313" key="2">
    <source>
        <dbReference type="EMBL" id="SMX49447.1"/>
    </source>
</evidence>
<dbReference type="SUPFAM" id="SSF141571">
    <property type="entry name" value="Pentapeptide repeat-like"/>
    <property type="match status" value="1"/>
</dbReference>
<keyword evidence="1" id="KW-1133">Transmembrane helix</keyword>
<reference evidence="2 3" key="1">
    <citation type="submission" date="2017-05" db="EMBL/GenBank/DDBJ databases">
        <authorList>
            <person name="Song R."/>
            <person name="Chenine A.L."/>
            <person name="Ruprecht R.M."/>
        </authorList>
    </citation>
    <scope>NUCLEOTIDE SEQUENCE [LARGE SCALE GENOMIC DNA]</scope>
    <source>
        <strain evidence="2 3">CECT 8898</strain>
    </source>
</reference>
<name>A0A238L391_9RHOB</name>
<dbReference type="Pfam" id="PF00805">
    <property type="entry name" value="Pentapeptide"/>
    <property type="match status" value="2"/>
</dbReference>
<accession>A0A238L391</accession>
<evidence type="ECO:0000256" key="1">
    <source>
        <dbReference type="SAM" id="Phobius"/>
    </source>
</evidence>